<comment type="catalytic activity">
    <reaction evidence="5">
        <text>[protein]-peptidylproline (omega=180) = [protein]-peptidylproline (omega=0)</text>
        <dbReference type="Rhea" id="RHEA:16237"/>
        <dbReference type="Rhea" id="RHEA-COMP:10747"/>
        <dbReference type="Rhea" id="RHEA-COMP:10748"/>
        <dbReference type="ChEBI" id="CHEBI:83833"/>
        <dbReference type="ChEBI" id="CHEBI:83834"/>
        <dbReference type="EC" id="5.2.1.8"/>
    </reaction>
</comment>
<evidence type="ECO:0000256" key="2">
    <source>
        <dbReference type="ARBA" id="ARBA00007365"/>
    </source>
</evidence>
<dbReference type="PROSITE" id="PS50072">
    <property type="entry name" value="CSA_PPIASE_2"/>
    <property type="match status" value="1"/>
</dbReference>
<dbReference type="InterPro" id="IPR044665">
    <property type="entry name" value="E_coli_cyclophilin_A-like"/>
</dbReference>
<dbReference type="InterPro" id="IPR029000">
    <property type="entry name" value="Cyclophilin-like_dom_sf"/>
</dbReference>
<dbReference type="InterPro" id="IPR002130">
    <property type="entry name" value="Cyclophilin-type_PPIase_dom"/>
</dbReference>
<evidence type="ECO:0000313" key="7">
    <source>
        <dbReference type="EMBL" id="RZF22337.1"/>
    </source>
</evidence>
<sequence>MKDIIKLFTILLLSSFVFANTKVILKTNFGDITLKLYDKKAPKTVKNFLEYVNSDFYNETIFHRVIDGFMIQGGGYDTNLKKKKTNKPIENEATNGLSNVLGTIAMARTSVINSATSQFFINVKDNTFLDHTGKSPSQYGYAVFGKVISGMAVVNRIKKTKTGKNGPFQNLPNTNIVIKKAYVLP</sequence>
<dbReference type="RefSeq" id="WP_114705282.1">
    <property type="nucleotide sequence ID" value="NZ_QDKL01000001.1"/>
</dbReference>
<evidence type="ECO:0000259" key="6">
    <source>
        <dbReference type="PROSITE" id="PS50072"/>
    </source>
</evidence>
<evidence type="ECO:0000313" key="8">
    <source>
        <dbReference type="Proteomes" id="UP000443582"/>
    </source>
</evidence>
<evidence type="ECO:0000256" key="3">
    <source>
        <dbReference type="ARBA" id="ARBA00023110"/>
    </source>
</evidence>
<dbReference type="EC" id="5.2.1.8" evidence="5"/>
<comment type="function">
    <text evidence="1 5">PPIases accelerate the folding of proteins. It catalyzes the cis-trans isomerization of proline imidic peptide bonds in oligopeptides.</text>
</comment>
<keyword evidence="3 5" id="KW-0697">Rotamase</keyword>
<feature type="domain" description="PPIase cyclophilin-type" evidence="6">
    <location>
        <begin position="30"/>
        <end position="183"/>
    </location>
</feature>
<dbReference type="InterPro" id="IPR020892">
    <property type="entry name" value="Cyclophilin-type_PPIase_CS"/>
</dbReference>
<keyword evidence="8" id="KW-1185">Reference proteome</keyword>
<protein>
    <recommendedName>
        <fullName evidence="5">Peptidyl-prolyl cis-trans isomerase</fullName>
        <shortName evidence="5">PPIase</shortName>
        <ecNumber evidence="5">5.2.1.8</ecNumber>
    </recommendedName>
</protein>
<dbReference type="PRINTS" id="PR00153">
    <property type="entry name" value="CSAPPISMRASE"/>
</dbReference>
<dbReference type="Pfam" id="PF00160">
    <property type="entry name" value="Pro_isomerase"/>
    <property type="match status" value="1"/>
</dbReference>
<dbReference type="PANTHER" id="PTHR43246">
    <property type="entry name" value="PEPTIDYL-PROLYL CIS-TRANS ISOMERASE CYP38, CHLOROPLASTIC"/>
    <property type="match status" value="1"/>
</dbReference>
<name>A0ABY0IHC1_9BACT</name>
<evidence type="ECO:0000256" key="5">
    <source>
        <dbReference type="RuleBase" id="RU363019"/>
    </source>
</evidence>
<organism evidence="7 8">
    <name type="scientific">Halobacteriovorax vibrionivorans</name>
    <dbReference type="NCBI Taxonomy" id="2152716"/>
    <lineage>
        <taxon>Bacteria</taxon>
        <taxon>Pseudomonadati</taxon>
        <taxon>Bdellovibrionota</taxon>
        <taxon>Bacteriovoracia</taxon>
        <taxon>Bacteriovoracales</taxon>
        <taxon>Halobacteriovoraceae</taxon>
        <taxon>Halobacteriovorax</taxon>
    </lineage>
</organism>
<evidence type="ECO:0000256" key="4">
    <source>
        <dbReference type="ARBA" id="ARBA00023235"/>
    </source>
</evidence>
<evidence type="ECO:0000256" key="1">
    <source>
        <dbReference type="ARBA" id="ARBA00002388"/>
    </source>
</evidence>
<comment type="similarity">
    <text evidence="2 5">Belongs to the cyclophilin-type PPIase family.</text>
</comment>
<dbReference type="Gene3D" id="2.40.100.10">
    <property type="entry name" value="Cyclophilin-like"/>
    <property type="match status" value="1"/>
</dbReference>
<dbReference type="PIRSF" id="PIRSF001467">
    <property type="entry name" value="Peptidylpro_ismrse"/>
    <property type="match status" value="1"/>
</dbReference>
<dbReference type="GO" id="GO:0016853">
    <property type="term" value="F:isomerase activity"/>
    <property type="evidence" value="ECO:0007669"/>
    <property type="project" value="UniProtKB-KW"/>
</dbReference>
<proteinExistence type="inferred from homology"/>
<gene>
    <name evidence="7" type="ORF">DAY19_00795</name>
</gene>
<dbReference type="EMBL" id="QDKL01000001">
    <property type="protein sequence ID" value="RZF22337.1"/>
    <property type="molecule type" value="Genomic_DNA"/>
</dbReference>
<accession>A0ABY0IHC1</accession>
<keyword evidence="4 5" id="KW-0413">Isomerase</keyword>
<dbReference type="SUPFAM" id="SSF50891">
    <property type="entry name" value="Cyclophilin-like"/>
    <property type="match status" value="1"/>
</dbReference>
<dbReference type="Proteomes" id="UP000443582">
    <property type="component" value="Unassembled WGS sequence"/>
</dbReference>
<comment type="caution">
    <text evidence="7">The sequence shown here is derived from an EMBL/GenBank/DDBJ whole genome shotgun (WGS) entry which is preliminary data.</text>
</comment>
<dbReference type="InterPro" id="IPR024936">
    <property type="entry name" value="Cyclophilin-type_PPIase"/>
</dbReference>
<reference evidence="8" key="1">
    <citation type="journal article" date="2019" name="Int. J. Syst. Evol. Microbiol.">
        <title>Halobacteriovorax valvorus sp. nov., a novel prokaryotic predator isolated from coastal seawater of China.</title>
        <authorList>
            <person name="Chen M.-X."/>
        </authorList>
    </citation>
    <scope>NUCLEOTIDE SEQUENCE [LARGE SCALE GENOMIC DNA]</scope>
    <source>
        <strain evidence="8">BL9</strain>
    </source>
</reference>
<dbReference type="PROSITE" id="PS00170">
    <property type="entry name" value="CSA_PPIASE_1"/>
    <property type="match status" value="1"/>
</dbReference>